<dbReference type="PROSITE" id="PS00108">
    <property type="entry name" value="PROTEIN_KINASE_ST"/>
    <property type="match status" value="1"/>
</dbReference>
<evidence type="ECO:0000259" key="23">
    <source>
        <dbReference type="PROSITE" id="PS51860"/>
    </source>
</evidence>
<evidence type="ECO:0000256" key="7">
    <source>
        <dbReference type="ARBA" id="ARBA00022553"/>
    </source>
</evidence>
<dbReference type="PANTHER" id="PTHR24351">
    <property type="entry name" value="RIBOSOMAL PROTEIN S6 KINASE"/>
    <property type="match status" value="1"/>
</dbReference>
<keyword evidence="13 17" id="KW-0175">Coiled coil</keyword>
<dbReference type="CDD" id="cd11623">
    <property type="entry name" value="HR1_PKN_2"/>
    <property type="match status" value="1"/>
</dbReference>
<dbReference type="PROSITE" id="PS51860">
    <property type="entry name" value="REM_1"/>
    <property type="match status" value="1"/>
</dbReference>
<dbReference type="CDD" id="cd05589">
    <property type="entry name" value="STKc_PKN"/>
    <property type="match status" value="1"/>
</dbReference>
<evidence type="ECO:0000256" key="12">
    <source>
        <dbReference type="ARBA" id="ARBA00022840"/>
    </source>
</evidence>
<evidence type="ECO:0000256" key="2">
    <source>
        <dbReference type="ARBA" id="ARBA00004496"/>
    </source>
</evidence>
<feature type="domain" description="AGC-kinase C-terminal" evidence="22">
    <location>
        <begin position="985"/>
        <end position="1058"/>
    </location>
</feature>
<dbReference type="PROSITE" id="PS50011">
    <property type="entry name" value="PROTEIN_KINASE_DOM"/>
    <property type="match status" value="1"/>
</dbReference>
<sequence>MSTSEPPSIDSLFELTIENQNAIQGKMDSMREDIRKEIKKELKMKNGFENLRKALSEKGETKRIDGEIRKSTQIIQDLQEELQMLETHFIAQTTKAVRTVATPSGSSSVNPQEEKIRGLDKQLKIEMKVKAGAENMIETIQKDKNSRQNSQMLATAMQMLEDSRRKIERIQLEVLRAKREATVSKHGKSHELEARNRIDNLLHHYRVEFAMFSGSKQAIELLKRTKSDEAWKQAERELIQSGQKIGLLRLALDQIREKYTQWDAEIQQEIHQDRLTTPRTFLEKPNAIVGHLEVRIVGVQGLLEHVPDRTAADPPPLPQSKDKNKKDKKRDPRKPSNEVCAVLRLDNAEVGNTGWKVASQQCWDVRFSIPLERSRELEISVYWRDYRAMAAVKFLRLEDYIDQQQHGITLELEPKGILFTEIRFANHHVERKAKLQRQKKIFRQKGPTAGEMNMNVAAWSRLMKRVEVPASDSPTSPKKHFRAEQQPPESPPVAPITATSANSHKSVAMEDNADALKSQSKDSLSDELQKKLDKIGDKVPSSSKQLASNAALMAEMAKHQQSQRKQESQNGRPRSAEKAHRDSYRRALDPSVEQKMSQVSISKSQAPQPVPRQHHSSHQQPSHHSTNNAPMHPSQYYHHSIPPQHPSQVNVPNVSWHAPGKVPPKPSKNTPKHAVPPSFQVQENMYSQQMHSKKHQQPQPTPRQLSTRSLKRPTIPDENISINDFKCHAVLGRGHFGKVMLAQHKQSGSFFAIKALKKQDVIHRQEFDSILCERRIFECANRGNHPFLIKLFACFQTPEHVCFVMEYACGGDLMMHIHQDIFTEPRSMFYSGCVTLGLKFLHDHDIVYRDLKLDNLLLDRDGYCMIADFGLCKENMGYGQKTGTFCGTPEFLAPEVLTDPEYTRAVDWWGLGVLIYEMLVGESPFPGDTEEEVFDSIVNEEVRYPRMLSVEAISLMRRLLRRNPDRRLGASENDAEDVMRHQFFRKLDWESLLMKKIQPPFRPEVAAPNDTRNFDEEFTSEDPTLTPPRERRAPLTQAQQDRFRQFNYIAHRCNFCTASARAVESLPSSLPFLKYNKVHSTAIQNEKQ</sequence>
<keyword evidence="9" id="KW-0677">Repeat</keyword>
<dbReference type="InterPro" id="IPR017441">
    <property type="entry name" value="Protein_kinase_ATP_BS"/>
</dbReference>
<evidence type="ECO:0000256" key="20">
    <source>
        <dbReference type="SAM" id="MobiDB-lite"/>
    </source>
</evidence>
<feature type="compositionally biased region" description="Polar residues" evidence="20">
    <location>
        <begin position="594"/>
        <end position="606"/>
    </location>
</feature>
<feature type="region of interest" description="Disordered" evidence="20">
    <location>
        <begin position="1004"/>
        <end position="1032"/>
    </location>
</feature>
<evidence type="ECO:0000256" key="6">
    <source>
        <dbReference type="ARBA" id="ARBA00022527"/>
    </source>
</evidence>
<evidence type="ECO:0000256" key="3">
    <source>
        <dbReference type="ARBA" id="ARBA00005490"/>
    </source>
</evidence>
<dbReference type="Gene3D" id="1.10.287.160">
    <property type="entry name" value="HR1 repeat"/>
    <property type="match status" value="3"/>
</dbReference>
<comment type="catalytic activity">
    <reaction evidence="15">
        <text>L-threonyl-[protein] + ATP = O-phospho-L-threonyl-[protein] + ADP + H(+)</text>
        <dbReference type="Rhea" id="RHEA:46608"/>
        <dbReference type="Rhea" id="RHEA-COMP:11060"/>
        <dbReference type="Rhea" id="RHEA-COMP:11605"/>
        <dbReference type="ChEBI" id="CHEBI:15378"/>
        <dbReference type="ChEBI" id="CHEBI:30013"/>
        <dbReference type="ChEBI" id="CHEBI:30616"/>
        <dbReference type="ChEBI" id="CHEBI:61977"/>
        <dbReference type="ChEBI" id="CHEBI:456216"/>
        <dbReference type="EC" id="2.7.11.13"/>
    </reaction>
</comment>
<evidence type="ECO:0000256" key="4">
    <source>
        <dbReference type="ARBA" id="ARBA00012429"/>
    </source>
</evidence>
<evidence type="ECO:0000313" key="24">
    <source>
        <dbReference type="EMBL" id="CAG5098869.1"/>
    </source>
</evidence>
<feature type="domain" description="Protein kinase" evidence="21">
    <location>
        <begin position="725"/>
        <end position="984"/>
    </location>
</feature>
<feature type="binding site" evidence="18">
    <location>
        <position position="754"/>
    </location>
    <ligand>
        <name>ATP</name>
        <dbReference type="ChEBI" id="CHEBI:30616"/>
    </ligand>
</feature>
<dbReference type="InterPro" id="IPR008271">
    <property type="entry name" value="Ser/Thr_kinase_AS"/>
</dbReference>
<feature type="region of interest" description="Disordered" evidence="20">
    <location>
        <begin position="307"/>
        <end position="337"/>
    </location>
</feature>
<comment type="similarity">
    <text evidence="3">Belongs to the protein kinase superfamily. AGC Ser/Thr protein kinase family. PKC subfamily.</text>
</comment>
<keyword evidence="5" id="KW-0963">Cytoplasm</keyword>
<dbReference type="InterPro" id="IPR036274">
    <property type="entry name" value="HR1_rpt_sf"/>
</dbReference>
<dbReference type="Proteomes" id="UP001158576">
    <property type="component" value="Chromosome XSR"/>
</dbReference>
<evidence type="ECO:0000259" key="21">
    <source>
        <dbReference type="PROSITE" id="PS50011"/>
    </source>
</evidence>
<protein>
    <recommendedName>
        <fullName evidence="4">protein kinase C</fullName>
        <ecNumber evidence="4">2.7.11.13</ecNumber>
    </recommendedName>
</protein>
<dbReference type="EC" id="2.7.11.13" evidence="4"/>
<feature type="compositionally biased region" description="Basic and acidic residues" evidence="20">
    <location>
        <begin position="519"/>
        <end position="537"/>
    </location>
</feature>
<dbReference type="CDD" id="cd11622">
    <property type="entry name" value="HR1_PKN_1"/>
    <property type="match status" value="1"/>
</dbReference>
<keyword evidence="7" id="KW-0597">Phosphoprotein</keyword>
<feature type="compositionally biased region" description="Polar residues" evidence="20">
    <location>
        <begin position="679"/>
        <end position="690"/>
    </location>
</feature>
<evidence type="ECO:0000256" key="9">
    <source>
        <dbReference type="ARBA" id="ARBA00022737"/>
    </source>
</evidence>
<evidence type="ECO:0000313" key="25">
    <source>
        <dbReference type="Proteomes" id="UP001158576"/>
    </source>
</evidence>
<dbReference type="InterPro" id="IPR037313">
    <property type="entry name" value="PKN_HR1_1"/>
</dbReference>
<evidence type="ECO:0000256" key="18">
    <source>
        <dbReference type="PROSITE-ProRule" id="PRU10141"/>
    </source>
</evidence>
<dbReference type="PROSITE" id="PS00107">
    <property type="entry name" value="PROTEIN_KINASE_ATP"/>
    <property type="match status" value="1"/>
</dbReference>
<dbReference type="Gene3D" id="3.30.200.20">
    <property type="entry name" value="Phosphorylase Kinase, domain 1"/>
    <property type="match status" value="1"/>
</dbReference>
<evidence type="ECO:0000256" key="16">
    <source>
        <dbReference type="ARBA" id="ARBA00047470"/>
    </source>
</evidence>
<keyword evidence="25" id="KW-1185">Reference proteome</keyword>
<comment type="catalytic activity">
    <reaction evidence="16">
        <text>L-seryl-[protein] + ATP = O-phospho-L-seryl-[protein] + ADP + H(+)</text>
        <dbReference type="Rhea" id="RHEA:17989"/>
        <dbReference type="Rhea" id="RHEA-COMP:9863"/>
        <dbReference type="Rhea" id="RHEA-COMP:11604"/>
        <dbReference type="ChEBI" id="CHEBI:15378"/>
        <dbReference type="ChEBI" id="CHEBI:29999"/>
        <dbReference type="ChEBI" id="CHEBI:30616"/>
        <dbReference type="ChEBI" id="CHEBI:83421"/>
        <dbReference type="ChEBI" id="CHEBI:456216"/>
        <dbReference type="EC" id="2.7.11.13"/>
    </reaction>
</comment>
<comment type="subcellular location">
    <subcellularLocation>
        <location evidence="2">Cytoplasm</location>
    </subcellularLocation>
    <subcellularLocation>
        <location evidence="1">Nucleus</location>
    </subcellularLocation>
</comment>
<proteinExistence type="inferred from homology"/>
<keyword evidence="10 18" id="KW-0547">Nucleotide-binding</keyword>
<dbReference type="SUPFAM" id="SSF49562">
    <property type="entry name" value="C2 domain (Calcium/lipid-binding domain, CaLB)"/>
    <property type="match status" value="1"/>
</dbReference>
<feature type="compositionally biased region" description="Basic and acidic residues" evidence="20">
    <location>
        <begin position="574"/>
        <end position="588"/>
    </location>
</feature>
<dbReference type="SUPFAM" id="SSF56112">
    <property type="entry name" value="Protein kinase-like (PK-like)"/>
    <property type="match status" value="1"/>
</dbReference>
<feature type="coiled-coil region" evidence="19">
    <location>
        <begin position="153"/>
        <end position="180"/>
    </location>
</feature>
<feature type="region of interest" description="Disordered" evidence="20">
    <location>
        <begin position="469"/>
        <end position="710"/>
    </location>
</feature>
<feature type="compositionally biased region" description="Basic and acidic residues" evidence="20">
    <location>
        <begin position="320"/>
        <end position="336"/>
    </location>
</feature>
<evidence type="ECO:0000256" key="1">
    <source>
        <dbReference type="ARBA" id="ARBA00004123"/>
    </source>
</evidence>
<dbReference type="SMART" id="SM00220">
    <property type="entry name" value="S_TKc"/>
    <property type="match status" value="1"/>
</dbReference>
<evidence type="ECO:0000256" key="17">
    <source>
        <dbReference type="PROSITE-ProRule" id="PRU01207"/>
    </source>
</evidence>
<evidence type="ECO:0000256" key="13">
    <source>
        <dbReference type="ARBA" id="ARBA00023054"/>
    </source>
</evidence>
<dbReference type="Pfam" id="PF00433">
    <property type="entry name" value="Pkinase_C"/>
    <property type="match status" value="1"/>
</dbReference>
<keyword evidence="8" id="KW-0808">Transferase</keyword>
<evidence type="ECO:0000256" key="11">
    <source>
        <dbReference type="ARBA" id="ARBA00022777"/>
    </source>
</evidence>
<evidence type="ECO:0000256" key="19">
    <source>
        <dbReference type="SAM" id="Coils"/>
    </source>
</evidence>
<keyword evidence="12 18" id="KW-0067">ATP-binding</keyword>
<evidence type="ECO:0000259" key="22">
    <source>
        <dbReference type="PROSITE" id="PS51285"/>
    </source>
</evidence>
<dbReference type="InterPro" id="IPR011009">
    <property type="entry name" value="Kinase-like_dom_sf"/>
</dbReference>
<dbReference type="InterPro" id="IPR017892">
    <property type="entry name" value="Pkinase_C"/>
</dbReference>
<dbReference type="SMART" id="SM00133">
    <property type="entry name" value="S_TK_X"/>
    <property type="match status" value="1"/>
</dbReference>
<dbReference type="InterPro" id="IPR035892">
    <property type="entry name" value="C2_domain_sf"/>
</dbReference>
<feature type="domain" description="REM-1" evidence="23">
    <location>
        <begin position="16"/>
        <end position="91"/>
    </location>
</feature>
<keyword evidence="6" id="KW-0723">Serine/threonine-protein kinase</keyword>
<dbReference type="Gene3D" id="1.10.510.10">
    <property type="entry name" value="Transferase(Phosphotransferase) domain 1"/>
    <property type="match status" value="1"/>
</dbReference>
<dbReference type="InterPro" id="IPR011072">
    <property type="entry name" value="HR1_rho-bd"/>
</dbReference>
<dbReference type="InterPro" id="IPR000961">
    <property type="entry name" value="AGC-kinase_C"/>
</dbReference>
<evidence type="ECO:0000256" key="10">
    <source>
        <dbReference type="ARBA" id="ARBA00022741"/>
    </source>
</evidence>
<dbReference type="Pfam" id="PF02185">
    <property type="entry name" value="HR1"/>
    <property type="match status" value="2"/>
</dbReference>
<keyword evidence="11" id="KW-0418">Kinase</keyword>
<name>A0ABN7SJX2_OIKDI</name>
<evidence type="ECO:0000256" key="15">
    <source>
        <dbReference type="ARBA" id="ARBA00047272"/>
    </source>
</evidence>
<evidence type="ECO:0000256" key="5">
    <source>
        <dbReference type="ARBA" id="ARBA00022490"/>
    </source>
</evidence>
<gene>
    <name evidence="24" type="ORF">OKIOD_LOCUS7606</name>
</gene>
<dbReference type="PROSITE" id="PS51285">
    <property type="entry name" value="AGC_KINASE_CTER"/>
    <property type="match status" value="1"/>
</dbReference>
<dbReference type="SMART" id="SM00742">
    <property type="entry name" value="Hr1"/>
    <property type="match status" value="3"/>
</dbReference>
<dbReference type="EMBL" id="OU015569">
    <property type="protein sequence ID" value="CAG5098869.1"/>
    <property type="molecule type" value="Genomic_DNA"/>
</dbReference>
<organism evidence="24 25">
    <name type="scientific">Oikopleura dioica</name>
    <name type="common">Tunicate</name>
    <dbReference type="NCBI Taxonomy" id="34765"/>
    <lineage>
        <taxon>Eukaryota</taxon>
        <taxon>Metazoa</taxon>
        <taxon>Chordata</taxon>
        <taxon>Tunicata</taxon>
        <taxon>Appendicularia</taxon>
        <taxon>Copelata</taxon>
        <taxon>Oikopleuridae</taxon>
        <taxon>Oikopleura</taxon>
    </lineage>
</organism>
<keyword evidence="14" id="KW-0539">Nucleus</keyword>
<reference evidence="24 25" key="1">
    <citation type="submission" date="2021-04" db="EMBL/GenBank/DDBJ databases">
        <authorList>
            <person name="Bliznina A."/>
        </authorList>
    </citation>
    <scope>NUCLEOTIDE SEQUENCE [LARGE SCALE GENOMIC DNA]</scope>
</reference>
<dbReference type="Pfam" id="PF00069">
    <property type="entry name" value="Pkinase"/>
    <property type="match status" value="1"/>
</dbReference>
<dbReference type="InterPro" id="IPR000719">
    <property type="entry name" value="Prot_kinase_dom"/>
</dbReference>
<dbReference type="SUPFAM" id="SSF46585">
    <property type="entry name" value="HR1 repeat"/>
    <property type="match status" value="3"/>
</dbReference>
<evidence type="ECO:0000256" key="8">
    <source>
        <dbReference type="ARBA" id="ARBA00022679"/>
    </source>
</evidence>
<accession>A0ABN7SJX2</accession>
<evidence type="ECO:0000256" key="14">
    <source>
        <dbReference type="ARBA" id="ARBA00023242"/>
    </source>
</evidence>